<dbReference type="RefSeq" id="WP_039209650.1">
    <property type="nucleotide sequence ID" value="NZ_JSCE01000180.1"/>
</dbReference>
<accession>A0A0B2JTJ4</accession>
<sequence>MHKTPIIDGKRLTIKHVFFGDERPVFFVVENEDEELFVCSFFDDRNGLNWIVCPTSLQELSNMMHDRITIRDLFDASVEFGKSYLVRWENGVYDVKKIPYKQIDVDDLPTPGYYFEASKEDIELYLRAFNLDVDYTHNTFLKDQIQRRKKEAYDEHLRKRWLQFLVKQHDVRNRRRGIIG</sequence>
<gene>
    <name evidence="1" type="ORF">NZ47_09300</name>
</gene>
<name>A0A0B2JTJ4_9FIRM</name>
<organism evidence="1 2">
    <name type="scientific">Anaerovibrio lipolyticus</name>
    <dbReference type="NCBI Taxonomy" id="82374"/>
    <lineage>
        <taxon>Bacteria</taxon>
        <taxon>Bacillati</taxon>
        <taxon>Bacillota</taxon>
        <taxon>Negativicutes</taxon>
        <taxon>Selenomonadales</taxon>
        <taxon>Selenomonadaceae</taxon>
        <taxon>Anaerovibrio</taxon>
    </lineage>
</organism>
<dbReference type="AlphaFoldDB" id="A0A0B2JTJ4"/>
<reference evidence="1 2" key="1">
    <citation type="journal article" date="2013" name="PLoS ONE">
        <title>Identification and characterization of three novel lipases belonging to families II and V from Anaerovibrio lipolyticus 5ST.</title>
        <authorList>
            <person name="Prive F."/>
            <person name="Kaderbhai N.N."/>
            <person name="Girdwood S."/>
            <person name="Worgan H.J."/>
            <person name="Pinloche E."/>
            <person name="Scollan N.D."/>
            <person name="Huws S.A."/>
            <person name="Newbold C.J."/>
        </authorList>
    </citation>
    <scope>NUCLEOTIDE SEQUENCE [LARGE SCALE GENOMIC DNA]</scope>
    <source>
        <strain evidence="1 2">5S</strain>
    </source>
</reference>
<protein>
    <submittedName>
        <fullName evidence="1">Uncharacterized protein</fullName>
    </submittedName>
</protein>
<dbReference type="EMBL" id="JSCE01000180">
    <property type="protein sequence ID" value="KHM51655.1"/>
    <property type="molecule type" value="Genomic_DNA"/>
</dbReference>
<comment type="caution">
    <text evidence="1">The sequence shown here is derived from an EMBL/GenBank/DDBJ whole genome shotgun (WGS) entry which is preliminary data.</text>
</comment>
<evidence type="ECO:0000313" key="2">
    <source>
        <dbReference type="Proteomes" id="UP000030993"/>
    </source>
</evidence>
<dbReference type="Proteomes" id="UP000030993">
    <property type="component" value="Unassembled WGS sequence"/>
</dbReference>
<keyword evidence="2" id="KW-1185">Reference proteome</keyword>
<proteinExistence type="predicted"/>
<dbReference type="STRING" id="82374.NZ47_09300"/>
<evidence type="ECO:0000313" key="1">
    <source>
        <dbReference type="EMBL" id="KHM51655.1"/>
    </source>
</evidence>